<evidence type="ECO:0000256" key="3">
    <source>
        <dbReference type="ARBA" id="ARBA00022801"/>
    </source>
</evidence>
<comment type="caution">
    <text evidence="8">The sequence shown here is derived from an EMBL/GenBank/DDBJ whole genome shotgun (WGS) entry which is preliminary data.</text>
</comment>
<feature type="region of interest" description="Disordered" evidence="6">
    <location>
        <begin position="308"/>
        <end position="354"/>
    </location>
</feature>
<feature type="region of interest" description="Disordered" evidence="6">
    <location>
        <begin position="106"/>
        <end position="287"/>
    </location>
</feature>
<evidence type="ECO:0000256" key="2">
    <source>
        <dbReference type="ARBA" id="ARBA00022741"/>
    </source>
</evidence>
<keyword evidence="4" id="KW-0347">Helicase</keyword>
<keyword evidence="9" id="KW-1185">Reference proteome</keyword>
<dbReference type="PANTHER" id="PTHR18934">
    <property type="entry name" value="ATP-DEPENDENT RNA HELICASE"/>
    <property type="match status" value="1"/>
</dbReference>
<evidence type="ECO:0000259" key="7">
    <source>
        <dbReference type="PROSITE" id="PS51192"/>
    </source>
</evidence>
<dbReference type="InterPro" id="IPR027417">
    <property type="entry name" value="P-loop_NTPase"/>
</dbReference>
<sequence>HPPPRVQYNARARQSTAGGSKKKGKRKQNPIRDDGFDANAPIFIPKSKEEVELGRKERLRAELAAQSESKWSSKKRKRLDKYIEKKLKKEERVQILEKLAQTQATLPNSFHLQSSSTLGTGKTTSHSDYLAKAEDKEVRRALDGQTSKRRRQPDSYTVIEADEDDEDDADERSDLVEDSAVPQLAPTVNSATAVGSALKRNADGSVVAPKFVPRKRDKKLSFKSWSKHRPAPVVEEESDSSFDSSDSGNDSSGDEAEPEAENDVSSEREEDESPLSEDDPAEPVETAVSLKVKFKDWAQKQLSLSKGYIADPTIPSPTITPPQADEPTQPPRKKRRLSDPKPPGTKHGPLGVTLELPNGAFAQHVLESSSTSSLKYVTISRPPDVDDARSELPIVREENRIMESILLNPVVVISGETGSGKTTQVPQFLYEHGFGSPGSDNPGMIGVTQPRRVAAMSMAARVAHEMALPTSRVSYQIRYDATVSPTTAIKFMTDGVLLRELATDFLLTKYSVIIIDEAHERSMNTDILIGVLSRVLRLREEMWLANKADFKPLRLVIMSATLRTNDFVQNKTLFPAPPPLIVVEARQHPVTVHFSRRTVGDYVTEAVKKATKIHTRLPPGGILVFLTGQNEITGVCRQLEAKFGAKALERKRRVREQDESTVDVFQPAHGKSLLGSHRSHRLPGCSRRRGRRC</sequence>
<dbReference type="GO" id="GO:0004386">
    <property type="term" value="F:helicase activity"/>
    <property type="evidence" value="ECO:0007669"/>
    <property type="project" value="UniProtKB-KW"/>
</dbReference>
<dbReference type="CDD" id="cd17982">
    <property type="entry name" value="DEXHc_DHX37"/>
    <property type="match status" value="1"/>
</dbReference>
<evidence type="ECO:0000313" key="9">
    <source>
        <dbReference type="Proteomes" id="UP001295794"/>
    </source>
</evidence>
<feature type="compositionally biased region" description="Low complexity" evidence="6">
    <location>
        <begin position="241"/>
        <end position="251"/>
    </location>
</feature>
<feature type="compositionally biased region" description="Low complexity" evidence="6">
    <location>
        <begin position="114"/>
        <end position="127"/>
    </location>
</feature>
<dbReference type="SMART" id="SM00487">
    <property type="entry name" value="DEXDc"/>
    <property type="match status" value="1"/>
</dbReference>
<evidence type="ECO:0000256" key="4">
    <source>
        <dbReference type="ARBA" id="ARBA00022806"/>
    </source>
</evidence>
<dbReference type="SUPFAM" id="SSF52540">
    <property type="entry name" value="P-loop containing nucleoside triphosphate hydrolases"/>
    <property type="match status" value="1"/>
</dbReference>
<protein>
    <recommendedName>
        <fullName evidence="7">Helicase ATP-binding domain-containing protein</fullName>
    </recommendedName>
</protein>
<evidence type="ECO:0000313" key="8">
    <source>
        <dbReference type="EMBL" id="CAK5275700.1"/>
    </source>
</evidence>
<dbReference type="Pfam" id="PF00270">
    <property type="entry name" value="DEAD"/>
    <property type="match status" value="1"/>
</dbReference>
<dbReference type="InterPro" id="IPR014001">
    <property type="entry name" value="Helicase_ATP-bd"/>
</dbReference>
<dbReference type="GO" id="GO:0003723">
    <property type="term" value="F:RNA binding"/>
    <property type="evidence" value="ECO:0007669"/>
    <property type="project" value="TreeGrafter"/>
</dbReference>
<dbReference type="PROSITE" id="PS00690">
    <property type="entry name" value="DEAH_ATP_HELICASE"/>
    <property type="match status" value="1"/>
</dbReference>
<name>A0AAD2HI79_9AGAR</name>
<dbReference type="InterPro" id="IPR011545">
    <property type="entry name" value="DEAD/DEAH_box_helicase_dom"/>
</dbReference>
<reference evidence="8" key="1">
    <citation type="submission" date="2023-11" db="EMBL/GenBank/DDBJ databases">
        <authorList>
            <person name="De Vega J J."/>
            <person name="De Vega J J."/>
        </authorList>
    </citation>
    <scope>NUCLEOTIDE SEQUENCE</scope>
</reference>
<dbReference type="Gene3D" id="3.40.50.300">
    <property type="entry name" value="P-loop containing nucleotide triphosphate hydrolases"/>
    <property type="match status" value="2"/>
</dbReference>
<dbReference type="GO" id="GO:0005524">
    <property type="term" value="F:ATP binding"/>
    <property type="evidence" value="ECO:0007669"/>
    <property type="project" value="UniProtKB-KW"/>
</dbReference>
<dbReference type="GO" id="GO:0000462">
    <property type="term" value="P:maturation of SSU-rRNA from tricistronic rRNA transcript (SSU-rRNA, 5.8S rRNA, LSU-rRNA)"/>
    <property type="evidence" value="ECO:0007669"/>
    <property type="project" value="TreeGrafter"/>
</dbReference>
<evidence type="ECO:0000256" key="1">
    <source>
        <dbReference type="ARBA" id="ARBA00008792"/>
    </source>
</evidence>
<proteinExistence type="inferred from homology"/>
<dbReference type="PANTHER" id="PTHR18934:SF99">
    <property type="entry name" value="ATP-DEPENDENT RNA HELICASE DHX37-RELATED"/>
    <property type="match status" value="1"/>
</dbReference>
<feature type="compositionally biased region" description="Acidic residues" evidence="6">
    <location>
        <begin position="160"/>
        <end position="171"/>
    </location>
</feature>
<dbReference type="GO" id="GO:0005730">
    <property type="term" value="C:nucleolus"/>
    <property type="evidence" value="ECO:0007669"/>
    <property type="project" value="TreeGrafter"/>
</dbReference>
<keyword evidence="5" id="KW-0067">ATP-binding</keyword>
<accession>A0AAD2HI79</accession>
<dbReference type="PROSITE" id="PS51192">
    <property type="entry name" value="HELICASE_ATP_BIND_1"/>
    <property type="match status" value="1"/>
</dbReference>
<dbReference type="InterPro" id="IPR002464">
    <property type="entry name" value="DNA/RNA_helicase_DEAH_CS"/>
</dbReference>
<keyword evidence="2" id="KW-0547">Nucleotide-binding</keyword>
<feature type="region of interest" description="Disordered" evidence="6">
    <location>
        <begin position="1"/>
        <end position="40"/>
    </location>
</feature>
<feature type="compositionally biased region" description="Acidic residues" evidence="6">
    <location>
        <begin position="252"/>
        <end position="282"/>
    </location>
</feature>
<dbReference type="Proteomes" id="UP001295794">
    <property type="component" value="Unassembled WGS sequence"/>
</dbReference>
<comment type="similarity">
    <text evidence="1">Belongs to the DEAD box helicase family. DEAH subfamily.</text>
</comment>
<feature type="compositionally biased region" description="Basic and acidic residues" evidence="6">
    <location>
        <begin position="129"/>
        <end position="142"/>
    </location>
</feature>
<dbReference type="AlphaFoldDB" id="A0AAD2HI79"/>
<feature type="domain" description="Helicase ATP-binding" evidence="7">
    <location>
        <begin position="402"/>
        <end position="580"/>
    </location>
</feature>
<evidence type="ECO:0000256" key="6">
    <source>
        <dbReference type="SAM" id="MobiDB-lite"/>
    </source>
</evidence>
<gene>
    <name evidence="8" type="ORF">MYCIT1_LOCUS23617</name>
</gene>
<feature type="region of interest" description="Disordered" evidence="6">
    <location>
        <begin position="656"/>
        <end position="693"/>
    </location>
</feature>
<dbReference type="EMBL" id="CAVNYO010000405">
    <property type="protein sequence ID" value="CAK5275700.1"/>
    <property type="molecule type" value="Genomic_DNA"/>
</dbReference>
<feature type="compositionally biased region" description="Basic residues" evidence="6">
    <location>
        <begin position="20"/>
        <end position="29"/>
    </location>
</feature>
<dbReference type="FunFam" id="3.40.50.300:FF:002693">
    <property type="entry name" value="Predicted protein"/>
    <property type="match status" value="1"/>
</dbReference>
<keyword evidence="3" id="KW-0378">Hydrolase</keyword>
<organism evidence="8 9">
    <name type="scientific">Mycena citricolor</name>
    <dbReference type="NCBI Taxonomy" id="2018698"/>
    <lineage>
        <taxon>Eukaryota</taxon>
        <taxon>Fungi</taxon>
        <taxon>Dikarya</taxon>
        <taxon>Basidiomycota</taxon>
        <taxon>Agaricomycotina</taxon>
        <taxon>Agaricomycetes</taxon>
        <taxon>Agaricomycetidae</taxon>
        <taxon>Agaricales</taxon>
        <taxon>Marasmiineae</taxon>
        <taxon>Mycenaceae</taxon>
        <taxon>Mycena</taxon>
    </lineage>
</organism>
<evidence type="ECO:0000256" key="5">
    <source>
        <dbReference type="ARBA" id="ARBA00022840"/>
    </source>
</evidence>
<feature type="non-terminal residue" evidence="8">
    <location>
        <position position="693"/>
    </location>
</feature>
<feature type="compositionally biased region" description="Basic residues" evidence="6">
    <location>
        <begin position="677"/>
        <end position="693"/>
    </location>
</feature>
<dbReference type="GO" id="GO:0016787">
    <property type="term" value="F:hydrolase activity"/>
    <property type="evidence" value="ECO:0007669"/>
    <property type="project" value="UniProtKB-KW"/>
</dbReference>